<evidence type="ECO:0000313" key="3">
    <source>
        <dbReference type="Proteomes" id="UP000296469"/>
    </source>
</evidence>
<accession>A0A4P7SGM1</accession>
<dbReference type="AlphaFoldDB" id="A0A4P7SGM1"/>
<dbReference type="EMBL" id="CP039291">
    <property type="protein sequence ID" value="QCB92206.1"/>
    <property type="molecule type" value="Genomic_DNA"/>
</dbReference>
<proteinExistence type="predicted"/>
<protein>
    <recommendedName>
        <fullName evidence="4">Transposase</fullName>
    </recommendedName>
</protein>
<evidence type="ECO:0008006" key="4">
    <source>
        <dbReference type="Google" id="ProtNLM"/>
    </source>
</evidence>
<feature type="region of interest" description="Disordered" evidence="1">
    <location>
        <begin position="96"/>
        <end position="116"/>
    </location>
</feature>
<keyword evidence="3" id="KW-1185">Reference proteome</keyword>
<dbReference type="Proteomes" id="UP000296469">
    <property type="component" value="Chromosome"/>
</dbReference>
<dbReference type="OrthoDB" id="52928at2"/>
<gene>
    <name evidence="2" type="ORF">E5225_00195</name>
</gene>
<dbReference type="KEGG" id="celz:E5225_00195"/>
<evidence type="ECO:0000313" key="2">
    <source>
        <dbReference type="EMBL" id="QCB92206.1"/>
    </source>
</evidence>
<sequence>MVEPRRRTRVLEMENEILKRASANFARENVLPRMTFRLVGELAADGISVAVACRVLNVSRSCYYGWSTRPPSARSLADTELTATILAVHQMSRSTRCRGAPTGRRGSTPSCGWASG</sequence>
<name>A0A4P7SGM1_9CELL</name>
<evidence type="ECO:0000256" key="1">
    <source>
        <dbReference type="SAM" id="MobiDB-lite"/>
    </source>
</evidence>
<organism evidence="2 3">
    <name type="scientific">Cellulomonas shaoxiangyii</name>
    <dbReference type="NCBI Taxonomy" id="2566013"/>
    <lineage>
        <taxon>Bacteria</taxon>
        <taxon>Bacillati</taxon>
        <taxon>Actinomycetota</taxon>
        <taxon>Actinomycetes</taxon>
        <taxon>Micrococcales</taxon>
        <taxon>Cellulomonadaceae</taxon>
        <taxon>Cellulomonas</taxon>
    </lineage>
</organism>
<reference evidence="2 3" key="1">
    <citation type="submission" date="2019-04" db="EMBL/GenBank/DDBJ databases">
        <title>Isolation and identification of Cellulomonas shaoxiangyii sp. Nov. isolated from feces of the Tibetan antelopes (Pantholops hodgsonii) in the Qinghai-Tibet plateau of China.</title>
        <authorList>
            <person name="Tian Z."/>
        </authorList>
    </citation>
    <scope>NUCLEOTIDE SEQUENCE [LARGE SCALE GENOMIC DNA]</scope>
    <source>
        <strain evidence="2 3">Z28</strain>
    </source>
</reference>